<proteinExistence type="predicted"/>
<name>A0A511J7R0_9CELL</name>
<dbReference type="OrthoDB" id="3683444at2"/>
<dbReference type="EMBL" id="BJWG01000002">
    <property type="protein sequence ID" value="GEL94018.1"/>
    <property type="molecule type" value="Genomic_DNA"/>
</dbReference>
<comment type="caution">
    <text evidence="1">The sequence shown here is derived from an EMBL/GenBank/DDBJ whole genome shotgun (WGS) entry which is preliminary data.</text>
</comment>
<dbReference type="RefSeq" id="WP_146841631.1">
    <property type="nucleotide sequence ID" value="NZ_BJWG01000002.1"/>
</dbReference>
<dbReference type="SUPFAM" id="SSF48452">
    <property type="entry name" value="TPR-like"/>
    <property type="match status" value="2"/>
</dbReference>
<dbReference type="Proteomes" id="UP000321720">
    <property type="component" value="Unassembled WGS sequence"/>
</dbReference>
<reference evidence="1 2" key="1">
    <citation type="submission" date="2019-07" db="EMBL/GenBank/DDBJ databases">
        <title>Whole genome shotgun sequence of Cellulomonas composti NBRC 100758.</title>
        <authorList>
            <person name="Hosoyama A."/>
            <person name="Uohara A."/>
            <person name="Ohji S."/>
            <person name="Ichikawa N."/>
        </authorList>
    </citation>
    <scope>NUCLEOTIDE SEQUENCE [LARGE SCALE GENOMIC DNA]</scope>
    <source>
        <strain evidence="1 2">NBRC 100758</strain>
    </source>
</reference>
<protein>
    <submittedName>
        <fullName evidence="1">Uncharacterized protein</fullName>
    </submittedName>
</protein>
<gene>
    <name evidence="1" type="ORF">CCO02nite_06760</name>
</gene>
<evidence type="ECO:0000313" key="2">
    <source>
        <dbReference type="Proteomes" id="UP000321720"/>
    </source>
</evidence>
<accession>A0A511J7R0</accession>
<dbReference type="AlphaFoldDB" id="A0A511J7R0"/>
<evidence type="ECO:0000313" key="1">
    <source>
        <dbReference type="EMBL" id="GEL94018.1"/>
    </source>
</evidence>
<organism evidence="1 2">
    <name type="scientific">Cellulomonas composti</name>
    <dbReference type="NCBI Taxonomy" id="266130"/>
    <lineage>
        <taxon>Bacteria</taxon>
        <taxon>Bacillati</taxon>
        <taxon>Actinomycetota</taxon>
        <taxon>Actinomycetes</taxon>
        <taxon>Micrococcales</taxon>
        <taxon>Cellulomonadaceae</taxon>
        <taxon>Cellulomonas</taxon>
    </lineage>
</organism>
<sequence>MSEATVPAAVTTTLRGGTEAVDDALAVSISTLLERVGGLDELRELRRTAVGLQARLDELVARCDAATEVESSRRRFSDEGLRTTADRIRRMRLRDARRADGLLVEEYADTAVTAGFAVASELVRTVRDALDDDRADVELAGRDDDLLAVLGGIAPAIAMHDWHDVVVRFESLRTWLAPNARRGTPTSDAGAQLAVLCAFALMFLERNEEAEAGLAAYLDEHPGPRVRCELAAALLWRGAVEEAARHAAAVAEDDANGGDGALALALVAEAQGEVAAAAELYRDAFAQWGVRRLLFAERVNLRQESGLYLRELAVARLRAGLAAEALGACDEALSRGVRGPETYPDEQVHRVRAAALRELGASRALLDEAELEVAKRDVWGGLGDAERLDAAIGLLRGLLDTERPNALAGWYLAEALRLRGWVGETRPDLDAAGAAEEAWQSWTTRMSADGTSPGTEHAWVYWSGANIAEDLDAVRPAAEPPEDPFALPPVPGLRWRALQRAEKAALLDPGDAATWATLARLLHSVGLTVAARDARGRALELDPTQGEASNERFVDLVRAHQPAEALAYLEGLGEEPRGVQILLRAWCRKEVGELTGASADLGAVDPDVWDPAMVLGVRWGLLVRQGRFEEARAALAELAALEPLDPYRALRRAEALAILGRSQEVERDLHLLGLPDTAERLATLVLAEATLGRDAEALAHAAELPQRAAHAGELLDAAELWIDAQALLAQEAATRSVAETLERARALVSGAGVEPPEDDAQLGQLAERYGADTDALTALLAVQARLSREAGAFEQAADAYRLLVGTAFDPESSYALHEVLRGQLAAAVDAGRATEARLLHELLAREDWSPYLTSAMAAATAYDNAGRPLDAFEALAEAAEHPDPSTRGQVNLWLGMREAEESPERGLAWLRDAARAVEFLDDLELTARIDARLGVLLVATGGPSDEIVGYLASALRAFAAGDDAAFALEFEVRRAASYVPAADSEQLREAYLAACTAEGIDPAPWGLTLDPSAVELSAVDLDGSTEPS</sequence>
<dbReference type="Gene3D" id="1.25.40.10">
    <property type="entry name" value="Tetratricopeptide repeat domain"/>
    <property type="match status" value="2"/>
</dbReference>
<dbReference type="InterPro" id="IPR011990">
    <property type="entry name" value="TPR-like_helical_dom_sf"/>
</dbReference>
<keyword evidence="2" id="KW-1185">Reference proteome</keyword>